<dbReference type="Gene3D" id="3.30.160.60">
    <property type="entry name" value="Classic Zinc Finger"/>
    <property type="match status" value="1"/>
</dbReference>
<evidence type="ECO:0000313" key="8">
    <source>
        <dbReference type="Proteomes" id="UP000694680"/>
    </source>
</evidence>
<reference evidence="7" key="2">
    <citation type="submission" date="2025-08" db="UniProtKB">
        <authorList>
            <consortium name="Ensembl"/>
        </authorList>
    </citation>
    <scope>IDENTIFICATION</scope>
</reference>
<dbReference type="AlphaFoldDB" id="A0A8C5EGE5"/>
<dbReference type="Gene3D" id="4.10.830.40">
    <property type="match status" value="1"/>
</dbReference>
<dbReference type="InterPro" id="IPR000315">
    <property type="entry name" value="Znf_B-box"/>
</dbReference>
<dbReference type="PROSITE" id="PS50119">
    <property type="entry name" value="ZF_BBOX"/>
    <property type="match status" value="1"/>
</dbReference>
<reference evidence="7" key="3">
    <citation type="submission" date="2025-09" db="UniProtKB">
        <authorList>
            <consortium name="Ensembl"/>
        </authorList>
    </citation>
    <scope>IDENTIFICATION</scope>
</reference>
<evidence type="ECO:0000259" key="6">
    <source>
        <dbReference type="PROSITE" id="PS50119"/>
    </source>
</evidence>
<keyword evidence="8" id="KW-1185">Reference proteome</keyword>
<evidence type="ECO:0000256" key="3">
    <source>
        <dbReference type="ARBA" id="ARBA00022833"/>
    </source>
</evidence>
<evidence type="ECO:0000256" key="2">
    <source>
        <dbReference type="ARBA" id="ARBA00022771"/>
    </source>
</evidence>
<evidence type="ECO:0000256" key="4">
    <source>
        <dbReference type="PROSITE-ProRule" id="PRU00024"/>
    </source>
</evidence>
<sequence>MGRKVKAFKSCLNCVASYCEEHLQPHQSAAFKRHRLVDPSKKLQENICSRHNEVMKMFCRTDQQCICFLCSMDKHKEKELHSELEKEVRSKQQTEVSAVRALQEKLEQEISELKKRDAELQQISTTEDHIQLVFSYNWTKVCGTVERVKILQSPRAELDSYSIHRKSLWIQTQLTDTSDYQKETEK</sequence>
<dbReference type="Ensembl" id="ENSGWIT00000018760.1">
    <property type="protein sequence ID" value="ENSGWIP00000016992.1"/>
    <property type="gene ID" value="ENSGWIG00000009495.1"/>
</dbReference>
<organism evidence="7 8">
    <name type="scientific">Gouania willdenowi</name>
    <name type="common">Blunt-snouted clingfish</name>
    <name type="synonym">Lepadogaster willdenowi</name>
    <dbReference type="NCBI Taxonomy" id="441366"/>
    <lineage>
        <taxon>Eukaryota</taxon>
        <taxon>Metazoa</taxon>
        <taxon>Chordata</taxon>
        <taxon>Craniata</taxon>
        <taxon>Vertebrata</taxon>
        <taxon>Euteleostomi</taxon>
        <taxon>Actinopterygii</taxon>
        <taxon>Neopterygii</taxon>
        <taxon>Teleostei</taxon>
        <taxon>Neoteleostei</taxon>
        <taxon>Acanthomorphata</taxon>
        <taxon>Ovalentaria</taxon>
        <taxon>Blenniimorphae</taxon>
        <taxon>Blenniiformes</taxon>
        <taxon>Gobiesocoidei</taxon>
        <taxon>Gobiesocidae</taxon>
        <taxon>Gobiesocinae</taxon>
        <taxon>Gouania</taxon>
    </lineage>
</organism>
<dbReference type="InterPro" id="IPR058030">
    <property type="entry name" value="TRIM8/14/16/25/29/45/65_CC"/>
</dbReference>
<feature type="coiled-coil region" evidence="5">
    <location>
        <begin position="74"/>
        <end position="123"/>
    </location>
</feature>
<evidence type="ECO:0000256" key="5">
    <source>
        <dbReference type="SAM" id="Coils"/>
    </source>
</evidence>
<protein>
    <recommendedName>
        <fullName evidence="6">B box-type domain-containing protein</fullName>
    </recommendedName>
</protein>
<keyword evidence="2 4" id="KW-0863">Zinc-finger</keyword>
<evidence type="ECO:0000256" key="1">
    <source>
        <dbReference type="ARBA" id="ARBA00022723"/>
    </source>
</evidence>
<feature type="domain" description="B box-type" evidence="6">
    <location>
        <begin position="43"/>
        <end position="86"/>
    </location>
</feature>
<dbReference type="SUPFAM" id="SSF57845">
    <property type="entry name" value="B-box zinc-binding domain"/>
    <property type="match status" value="1"/>
</dbReference>
<accession>A0A8C5EGE5</accession>
<keyword evidence="3" id="KW-0862">Zinc</keyword>
<dbReference type="PANTHER" id="PTHR25465">
    <property type="entry name" value="B-BOX DOMAIN CONTAINING"/>
    <property type="match status" value="1"/>
</dbReference>
<dbReference type="GO" id="GO:0008270">
    <property type="term" value="F:zinc ion binding"/>
    <property type="evidence" value="ECO:0007669"/>
    <property type="project" value="UniProtKB-KW"/>
</dbReference>
<dbReference type="CDD" id="cd19769">
    <property type="entry name" value="Bbox2_TRIM16-like"/>
    <property type="match status" value="1"/>
</dbReference>
<evidence type="ECO:0000313" key="7">
    <source>
        <dbReference type="Ensembl" id="ENSGWIP00000016992.1"/>
    </source>
</evidence>
<dbReference type="InterPro" id="IPR051051">
    <property type="entry name" value="E3_ubiq-ligase_TRIM/RNF"/>
</dbReference>
<dbReference type="PANTHER" id="PTHR25465:SF5">
    <property type="entry name" value="E3 UBIQUITIN_ISG15 LIGASE TRIM25-RELATED"/>
    <property type="match status" value="1"/>
</dbReference>
<dbReference type="Proteomes" id="UP000694680">
    <property type="component" value="Chromosome 10"/>
</dbReference>
<reference evidence="7" key="1">
    <citation type="submission" date="2020-06" db="EMBL/GenBank/DDBJ databases">
        <authorList>
            <consortium name="Wellcome Sanger Institute Data Sharing"/>
        </authorList>
    </citation>
    <scope>NUCLEOTIDE SEQUENCE [LARGE SCALE GENOMIC DNA]</scope>
</reference>
<proteinExistence type="predicted"/>
<keyword evidence="5" id="KW-0175">Coiled coil</keyword>
<name>A0A8C5EGE5_GOUWI</name>
<dbReference type="Pfam" id="PF25600">
    <property type="entry name" value="TRIM_CC"/>
    <property type="match status" value="1"/>
</dbReference>
<keyword evidence="1" id="KW-0479">Metal-binding</keyword>